<keyword evidence="2" id="KW-1133">Transmembrane helix</keyword>
<proteinExistence type="predicted"/>
<dbReference type="PANTHER" id="PTHR43489:SF7">
    <property type="entry name" value="3-DEHYDRO-D-GULOSIDE 4-EPIMERASE-RELATED"/>
    <property type="match status" value="1"/>
</dbReference>
<dbReference type="OrthoDB" id="9786584at2"/>
<feature type="domain" description="Xylose isomerase-like TIM barrel" evidence="3">
    <location>
        <begin position="21"/>
        <end position="257"/>
    </location>
</feature>
<dbReference type="InterPro" id="IPR050417">
    <property type="entry name" value="Sugar_Epim/Isomerase"/>
</dbReference>
<keyword evidence="5" id="KW-1185">Reference proteome</keyword>
<dbReference type="Pfam" id="PF01261">
    <property type="entry name" value="AP_endonuc_2"/>
    <property type="match status" value="1"/>
</dbReference>
<dbReference type="RefSeq" id="WP_073341122.1">
    <property type="nucleotide sequence ID" value="NZ_FQVH01000001.1"/>
</dbReference>
<dbReference type="SUPFAM" id="SSF51658">
    <property type="entry name" value="Xylose isomerase-like"/>
    <property type="match status" value="1"/>
</dbReference>
<dbReference type="AlphaFoldDB" id="A0A1M4SNY8"/>
<evidence type="ECO:0000313" key="4">
    <source>
        <dbReference type="EMBL" id="SHE33940.1"/>
    </source>
</evidence>
<organism evidence="4 5">
    <name type="scientific">Caldanaerobius fijiensis DSM 17918</name>
    <dbReference type="NCBI Taxonomy" id="1121256"/>
    <lineage>
        <taxon>Bacteria</taxon>
        <taxon>Bacillati</taxon>
        <taxon>Bacillota</taxon>
        <taxon>Clostridia</taxon>
        <taxon>Thermoanaerobacterales</taxon>
        <taxon>Thermoanaerobacteraceae</taxon>
        <taxon>Caldanaerobius</taxon>
    </lineage>
</organism>
<keyword evidence="2" id="KW-0812">Transmembrane</keyword>
<feature type="transmembrane region" description="Helical" evidence="2">
    <location>
        <begin position="84"/>
        <end position="104"/>
    </location>
</feature>
<sequence>MKLACQENLVDGKNLKEKVAKLEYFGFDGVELWGRDIEDRLDEVKESFKGRRIRISTICSGYRGCLLDSSLEERKMAMDDIKKLLIYTSELGAVGLIMVPIFGAPRLPDLSPFMGVRELEEKLLLEELDDLGEFASEHGVYLLLEPLNRYETHFIKSLDDGASIIAQTHRKGIKMMADFFHMSIEERDIAESLKNHIDDIAHVHLADSNRLLPGMGHTDFKEPFKVLKQGGYTGYMALECGVPGDPDILLPKTVEFLHEQINSIS</sequence>
<reference evidence="4 5" key="1">
    <citation type="submission" date="2016-11" db="EMBL/GenBank/DDBJ databases">
        <authorList>
            <person name="Jaros S."/>
            <person name="Januszkiewicz K."/>
            <person name="Wedrychowicz H."/>
        </authorList>
    </citation>
    <scope>NUCLEOTIDE SEQUENCE [LARGE SCALE GENOMIC DNA]</scope>
    <source>
        <strain evidence="4 5">DSM 17918</strain>
    </source>
</reference>
<dbReference type="EMBL" id="FQVH01000001">
    <property type="protein sequence ID" value="SHE33940.1"/>
    <property type="molecule type" value="Genomic_DNA"/>
</dbReference>
<name>A0A1M4SNY8_9THEO</name>
<protein>
    <submittedName>
        <fullName evidence="4">Sugar phosphate isomerase/epimerase</fullName>
    </submittedName>
</protein>
<evidence type="ECO:0000259" key="3">
    <source>
        <dbReference type="Pfam" id="PF01261"/>
    </source>
</evidence>
<dbReference type="STRING" id="1121256.SAMN02746089_00089"/>
<dbReference type="GO" id="GO:0016853">
    <property type="term" value="F:isomerase activity"/>
    <property type="evidence" value="ECO:0007669"/>
    <property type="project" value="UniProtKB-KW"/>
</dbReference>
<evidence type="ECO:0000256" key="2">
    <source>
        <dbReference type="SAM" id="Phobius"/>
    </source>
</evidence>
<dbReference type="Gene3D" id="3.20.20.150">
    <property type="entry name" value="Divalent-metal-dependent TIM barrel enzymes"/>
    <property type="match status" value="1"/>
</dbReference>
<dbReference type="InterPro" id="IPR036237">
    <property type="entry name" value="Xyl_isomerase-like_sf"/>
</dbReference>
<evidence type="ECO:0000313" key="5">
    <source>
        <dbReference type="Proteomes" id="UP000184088"/>
    </source>
</evidence>
<dbReference type="InterPro" id="IPR013022">
    <property type="entry name" value="Xyl_isomerase-like_TIM-brl"/>
</dbReference>
<keyword evidence="2" id="KW-0472">Membrane</keyword>
<gene>
    <name evidence="4" type="ORF">SAMN02746089_00089</name>
</gene>
<dbReference type="Proteomes" id="UP000184088">
    <property type="component" value="Unassembled WGS sequence"/>
</dbReference>
<keyword evidence="1 4" id="KW-0413">Isomerase</keyword>
<accession>A0A1M4SNY8</accession>
<dbReference type="PANTHER" id="PTHR43489">
    <property type="entry name" value="ISOMERASE"/>
    <property type="match status" value="1"/>
</dbReference>
<evidence type="ECO:0000256" key="1">
    <source>
        <dbReference type="ARBA" id="ARBA00023235"/>
    </source>
</evidence>